<name>A0AAD5TTD2_9FUNG</name>
<keyword evidence="1" id="KW-0175">Coiled coil</keyword>
<feature type="compositionally biased region" description="Basic and acidic residues" evidence="2">
    <location>
        <begin position="79"/>
        <end position="90"/>
    </location>
</feature>
<gene>
    <name evidence="3" type="ORF">HDU87_002526</name>
</gene>
<dbReference type="AlphaFoldDB" id="A0AAD5TTD2"/>
<evidence type="ECO:0000256" key="2">
    <source>
        <dbReference type="SAM" id="MobiDB-lite"/>
    </source>
</evidence>
<sequence>MIDTVAMEIQANDKALRKIMDLEISNSSLLAVNSSLENTIRQQSIDLEVMRKEMESLRAAANSASETARLSAELSAPREAWHKSPADQHVNDVVTSSPVEPESVEEETSLGSISYSRSCAMIQQMIDDGRAASEYFAPVHAPLPQPLKEQPKHDIDIETQARQALARRESHGALARAAGALRKRQSRSPPPSQLISPIAYVNTVPVVNKVSTRRATRTNSGSDLSNGSSSASTSSRRSAANCSAAANRKAVAALPSSPPATTDAARRRGSVVMRPFIDSAAHYLDDPYVILDQPPPVVAVQCIGTSGLARPYVPPPPSYAYAKVNRDDMSSLLSS</sequence>
<proteinExistence type="predicted"/>
<keyword evidence="4" id="KW-1185">Reference proteome</keyword>
<comment type="caution">
    <text evidence="3">The sequence shown here is derived from an EMBL/GenBank/DDBJ whole genome shotgun (WGS) entry which is preliminary data.</text>
</comment>
<evidence type="ECO:0000256" key="1">
    <source>
        <dbReference type="SAM" id="Coils"/>
    </source>
</evidence>
<feature type="coiled-coil region" evidence="1">
    <location>
        <begin position="33"/>
        <end position="67"/>
    </location>
</feature>
<evidence type="ECO:0000313" key="4">
    <source>
        <dbReference type="Proteomes" id="UP001212152"/>
    </source>
</evidence>
<feature type="region of interest" description="Disordered" evidence="2">
    <location>
        <begin position="78"/>
        <end position="110"/>
    </location>
</feature>
<protein>
    <submittedName>
        <fullName evidence="3">Uncharacterized protein</fullName>
    </submittedName>
</protein>
<accession>A0AAD5TTD2</accession>
<feature type="compositionally biased region" description="Low complexity" evidence="2">
    <location>
        <begin position="225"/>
        <end position="242"/>
    </location>
</feature>
<dbReference type="Proteomes" id="UP001212152">
    <property type="component" value="Unassembled WGS sequence"/>
</dbReference>
<feature type="region of interest" description="Disordered" evidence="2">
    <location>
        <begin position="212"/>
        <end position="242"/>
    </location>
</feature>
<dbReference type="EMBL" id="JADGJQ010000002">
    <property type="protein sequence ID" value="KAJ3184960.1"/>
    <property type="molecule type" value="Genomic_DNA"/>
</dbReference>
<evidence type="ECO:0000313" key="3">
    <source>
        <dbReference type="EMBL" id="KAJ3184960.1"/>
    </source>
</evidence>
<reference evidence="3" key="1">
    <citation type="submission" date="2020-05" db="EMBL/GenBank/DDBJ databases">
        <title>Phylogenomic resolution of chytrid fungi.</title>
        <authorList>
            <person name="Stajich J.E."/>
            <person name="Amses K."/>
            <person name="Simmons R."/>
            <person name="Seto K."/>
            <person name="Myers J."/>
            <person name="Bonds A."/>
            <person name="Quandt C.A."/>
            <person name="Barry K."/>
            <person name="Liu P."/>
            <person name="Grigoriev I."/>
            <person name="Longcore J.E."/>
            <person name="James T.Y."/>
        </authorList>
    </citation>
    <scope>NUCLEOTIDE SEQUENCE</scope>
    <source>
        <strain evidence="3">JEL0379</strain>
    </source>
</reference>
<organism evidence="3 4">
    <name type="scientific">Geranomyces variabilis</name>
    <dbReference type="NCBI Taxonomy" id="109894"/>
    <lineage>
        <taxon>Eukaryota</taxon>
        <taxon>Fungi</taxon>
        <taxon>Fungi incertae sedis</taxon>
        <taxon>Chytridiomycota</taxon>
        <taxon>Chytridiomycota incertae sedis</taxon>
        <taxon>Chytridiomycetes</taxon>
        <taxon>Spizellomycetales</taxon>
        <taxon>Powellomycetaceae</taxon>
        <taxon>Geranomyces</taxon>
    </lineage>
</organism>